<dbReference type="RefSeq" id="WP_036373648.1">
    <property type="nucleotide sequence ID" value="NZ_CP070380.1"/>
</dbReference>
<dbReference type="PANTHER" id="PTHR32011:SF2">
    <property type="entry name" value="OS08G0472400 PROTEIN"/>
    <property type="match status" value="1"/>
</dbReference>
<evidence type="ECO:0008006" key="3">
    <source>
        <dbReference type="Google" id="ProtNLM"/>
    </source>
</evidence>
<keyword evidence="2" id="KW-1185">Reference proteome</keyword>
<organism evidence="1 2">
    <name type="scientific">Mycolicibacterium austroafricanum</name>
    <name type="common">Mycobacterium austroafricanum</name>
    <dbReference type="NCBI Taxonomy" id="39687"/>
    <lineage>
        <taxon>Bacteria</taxon>
        <taxon>Bacillati</taxon>
        <taxon>Actinomycetota</taxon>
        <taxon>Actinomycetes</taxon>
        <taxon>Mycobacteriales</taxon>
        <taxon>Mycobacteriaceae</taxon>
        <taxon>Mycolicibacterium</taxon>
    </lineage>
</organism>
<evidence type="ECO:0000313" key="2">
    <source>
        <dbReference type="Proteomes" id="UP001172687"/>
    </source>
</evidence>
<accession>A0ABT8HBK2</accession>
<dbReference type="PANTHER" id="PTHR32011">
    <property type="entry name" value="OS08G0472400 PROTEIN"/>
    <property type="match status" value="1"/>
</dbReference>
<proteinExistence type="predicted"/>
<comment type="caution">
    <text evidence="1">The sequence shown here is derived from an EMBL/GenBank/DDBJ whole genome shotgun (WGS) entry which is preliminary data.</text>
</comment>
<reference evidence="1" key="1">
    <citation type="submission" date="2023-07" db="EMBL/GenBank/DDBJ databases">
        <title>Degradation of tert-butanol by M. austroafricanum TBA100.</title>
        <authorList>
            <person name="Helbich S."/>
            <person name="Vainshtein Y."/>
        </authorList>
    </citation>
    <scope>NUCLEOTIDE SEQUENCE</scope>
    <source>
        <strain evidence="1">TBA100</strain>
    </source>
</reference>
<sequence>MVGVGGAQLGTVAAARLAARGTVVIERGMSDDEFARVETDFGFEFADDHRAFLAAGLPVDASWPNWRGEGRRSLAKRLQLPADGVLFAVEWGGFWGDGWGQRPSRMKDALRTARYQLARVPQLIPVYSHHYLPAGRGSFGHPVLSVVRTDVTCGGADLADYVDNEFGPGHRAPGARPTVGFWSDLVV</sequence>
<dbReference type="EMBL" id="JAUHTC010000038">
    <property type="protein sequence ID" value="MDN4518131.1"/>
    <property type="molecule type" value="Genomic_DNA"/>
</dbReference>
<name>A0ABT8HBK2_MYCAO</name>
<gene>
    <name evidence="1" type="ORF">QYF68_09870</name>
</gene>
<dbReference type="Proteomes" id="UP001172687">
    <property type="component" value="Unassembled WGS sequence"/>
</dbReference>
<protein>
    <recommendedName>
        <fullName evidence="3">Monooxygenase</fullName>
    </recommendedName>
</protein>
<evidence type="ECO:0000313" key="1">
    <source>
        <dbReference type="EMBL" id="MDN4518131.1"/>
    </source>
</evidence>